<organism evidence="2 4">
    <name type="scientific">Scophthalmus maximus</name>
    <name type="common">Turbot</name>
    <name type="synonym">Psetta maxima</name>
    <dbReference type="NCBI Taxonomy" id="52904"/>
    <lineage>
        <taxon>Eukaryota</taxon>
        <taxon>Metazoa</taxon>
        <taxon>Chordata</taxon>
        <taxon>Craniata</taxon>
        <taxon>Vertebrata</taxon>
        <taxon>Euteleostomi</taxon>
        <taxon>Actinopterygii</taxon>
        <taxon>Neopterygii</taxon>
        <taxon>Teleostei</taxon>
        <taxon>Neoteleostei</taxon>
        <taxon>Acanthomorphata</taxon>
        <taxon>Carangaria</taxon>
        <taxon>Pleuronectiformes</taxon>
        <taxon>Pleuronectoidei</taxon>
        <taxon>Scophthalmidae</taxon>
        <taxon>Scophthalmus</taxon>
    </lineage>
</organism>
<keyword evidence="4" id="KW-1185">Reference proteome</keyword>
<evidence type="ECO:0000313" key="4">
    <source>
        <dbReference type="Proteomes" id="UP000246464"/>
    </source>
</evidence>
<evidence type="ECO:0000256" key="1">
    <source>
        <dbReference type="SAM" id="MobiDB-lite"/>
    </source>
</evidence>
<dbReference type="EMBL" id="CP026256">
    <property type="protein sequence ID" value="AWP13721.1"/>
    <property type="molecule type" value="Genomic_DNA"/>
</dbReference>
<reference evidence="2 4" key="1">
    <citation type="submission" date="2017-12" db="EMBL/GenBank/DDBJ databases">
        <title>Integrating genomic resources of turbot (Scophthalmus maximus) in depth evaluation of genetic and physical mapping variation across individuals.</title>
        <authorList>
            <person name="Martinez P."/>
        </authorList>
    </citation>
    <scope>NUCLEOTIDE SEQUENCE [LARGE SCALE GENOMIC DNA]</scope>
</reference>
<gene>
    <name evidence="3" type="ORF">F2P81_021726</name>
    <name evidence="2" type="ORF">SMAX5B_016161</name>
</gene>
<dbReference type="EMBL" id="VEVO01000019">
    <property type="protein sequence ID" value="KAF0026989.1"/>
    <property type="molecule type" value="Genomic_DNA"/>
</dbReference>
<evidence type="ECO:0000313" key="3">
    <source>
        <dbReference type="EMBL" id="KAF0026989.1"/>
    </source>
</evidence>
<evidence type="ECO:0000313" key="2">
    <source>
        <dbReference type="EMBL" id="AWP13721.1"/>
    </source>
</evidence>
<dbReference type="Proteomes" id="UP000438429">
    <property type="component" value="Unassembled WGS sequence"/>
</dbReference>
<dbReference type="Proteomes" id="UP000246464">
    <property type="component" value="Chromosome 14"/>
</dbReference>
<dbReference type="AlphaFoldDB" id="A0A2U9CAV7"/>
<accession>A0A2U9CAV7</accession>
<reference evidence="3 5" key="2">
    <citation type="submission" date="2019-06" db="EMBL/GenBank/DDBJ databases">
        <title>Draft genomes of female and male turbot (Scophthalmus maximus).</title>
        <authorList>
            <person name="Xu H."/>
            <person name="Xu X.-W."/>
            <person name="Shao C."/>
            <person name="Chen S."/>
        </authorList>
    </citation>
    <scope>NUCLEOTIDE SEQUENCE [LARGE SCALE GENOMIC DNA]</scope>
    <source>
        <strain evidence="3">Ysfricsl-2016a</strain>
        <tissue evidence="3">Blood</tissue>
    </source>
</reference>
<evidence type="ECO:0000313" key="5">
    <source>
        <dbReference type="Proteomes" id="UP000438429"/>
    </source>
</evidence>
<proteinExistence type="predicted"/>
<feature type="region of interest" description="Disordered" evidence="1">
    <location>
        <begin position="1"/>
        <end position="74"/>
    </location>
</feature>
<protein>
    <submittedName>
        <fullName evidence="2">Uncharacterized protein</fullName>
    </submittedName>
</protein>
<name>A0A2U9CAV7_SCOMX</name>
<sequence length="74" mass="7853">MCSRGGIKRSPDGGELDPNPSFDSPTHPARLRSEPELFIQTRCSLGSESDPGEPQSAADDHSSDTEQLAGLASR</sequence>